<accession>A0ABU7PLY5</accession>
<organism evidence="2 3">
    <name type="scientific">Actinacidiphila polyblastidii</name>
    <dbReference type="NCBI Taxonomy" id="3110430"/>
    <lineage>
        <taxon>Bacteria</taxon>
        <taxon>Bacillati</taxon>
        <taxon>Actinomycetota</taxon>
        <taxon>Actinomycetes</taxon>
        <taxon>Kitasatosporales</taxon>
        <taxon>Streptomycetaceae</taxon>
        <taxon>Actinacidiphila</taxon>
    </lineage>
</organism>
<proteinExistence type="predicted"/>
<evidence type="ECO:0000256" key="1">
    <source>
        <dbReference type="SAM" id="Phobius"/>
    </source>
</evidence>
<feature type="transmembrane region" description="Helical" evidence="1">
    <location>
        <begin position="20"/>
        <end position="36"/>
    </location>
</feature>
<evidence type="ECO:0008006" key="4">
    <source>
        <dbReference type="Google" id="ProtNLM"/>
    </source>
</evidence>
<dbReference type="RefSeq" id="WP_330800698.1">
    <property type="nucleotide sequence ID" value="NZ_JAZEWV010000055.1"/>
</dbReference>
<dbReference type="EMBL" id="JAZEWV010000055">
    <property type="protein sequence ID" value="MEE4546843.1"/>
    <property type="molecule type" value="Genomic_DNA"/>
</dbReference>
<keyword evidence="3" id="KW-1185">Reference proteome</keyword>
<gene>
    <name evidence="2" type="ORF">V2S66_33365</name>
</gene>
<evidence type="ECO:0000313" key="2">
    <source>
        <dbReference type="EMBL" id="MEE4546843.1"/>
    </source>
</evidence>
<keyword evidence="1" id="KW-0472">Membrane</keyword>
<dbReference type="Proteomes" id="UP001344658">
    <property type="component" value="Unassembled WGS sequence"/>
</dbReference>
<protein>
    <recommendedName>
        <fullName evidence="4">Secreted protein</fullName>
    </recommendedName>
</protein>
<reference evidence="2 3" key="1">
    <citation type="submission" date="2023-12" db="EMBL/GenBank/DDBJ databases">
        <title>Streptomyces sp. V4-01.</title>
        <authorList>
            <person name="Somphong A."/>
            <person name="Phongsopitanun W."/>
        </authorList>
    </citation>
    <scope>NUCLEOTIDE SEQUENCE [LARGE SCALE GENOMIC DNA]</scope>
    <source>
        <strain evidence="2 3">V4-01</strain>
    </source>
</reference>
<name>A0ABU7PLY5_9ACTN</name>
<comment type="caution">
    <text evidence="2">The sequence shown here is derived from an EMBL/GenBank/DDBJ whole genome shotgun (WGS) entry which is preliminary data.</text>
</comment>
<keyword evidence="1" id="KW-1133">Transmembrane helix</keyword>
<keyword evidence="1" id="KW-0812">Transmembrane</keyword>
<sequence>MRRATTRRRHRARSSRGGFAAVAAALAAVVIVTWISRPPGTDPARSADARAGREACVPARWPAGCTQVFKKAEPYACSYAFDDSATLACKGVCF</sequence>
<evidence type="ECO:0000313" key="3">
    <source>
        <dbReference type="Proteomes" id="UP001344658"/>
    </source>
</evidence>